<dbReference type="EMBL" id="CAJNIZ010042971">
    <property type="protein sequence ID" value="CAE7645005.1"/>
    <property type="molecule type" value="Genomic_DNA"/>
</dbReference>
<proteinExistence type="predicted"/>
<organism evidence="2 3">
    <name type="scientific">Symbiodinium pilosum</name>
    <name type="common">Dinoflagellate</name>
    <dbReference type="NCBI Taxonomy" id="2952"/>
    <lineage>
        <taxon>Eukaryota</taxon>
        <taxon>Sar</taxon>
        <taxon>Alveolata</taxon>
        <taxon>Dinophyceae</taxon>
        <taxon>Suessiales</taxon>
        <taxon>Symbiodiniaceae</taxon>
        <taxon>Symbiodinium</taxon>
    </lineage>
</organism>
<accession>A0A812VWF0</accession>
<dbReference type="AlphaFoldDB" id="A0A812VWF0"/>
<feature type="compositionally biased region" description="Low complexity" evidence="1">
    <location>
        <begin position="10"/>
        <end position="27"/>
    </location>
</feature>
<name>A0A812VWF0_SYMPI</name>
<comment type="caution">
    <text evidence="2">The sequence shown here is derived from an EMBL/GenBank/DDBJ whole genome shotgun (WGS) entry which is preliminary data.</text>
</comment>
<evidence type="ECO:0000313" key="3">
    <source>
        <dbReference type="Proteomes" id="UP000649617"/>
    </source>
</evidence>
<feature type="region of interest" description="Disordered" evidence="1">
    <location>
        <begin position="1"/>
        <end position="31"/>
    </location>
</feature>
<evidence type="ECO:0000313" key="2">
    <source>
        <dbReference type="EMBL" id="CAE7645005.1"/>
    </source>
</evidence>
<dbReference type="Proteomes" id="UP000649617">
    <property type="component" value="Unassembled WGS sequence"/>
</dbReference>
<sequence>MDAAHHRLSASEPSAASDAAVEASSADQRTQNVSTDWRLWLTRFGSLAPVLLTQPGSKTSQILDRVAQQLFEGLACEALEKRRQRTALGIQVTQARANREALYLNPGSRERFEEMARSFLERALERMEAENSAPHAP</sequence>
<protein>
    <submittedName>
        <fullName evidence="2">Uncharacterized protein</fullName>
    </submittedName>
</protein>
<reference evidence="2" key="1">
    <citation type="submission" date="2021-02" db="EMBL/GenBank/DDBJ databases">
        <authorList>
            <person name="Dougan E. K."/>
            <person name="Rhodes N."/>
            <person name="Thang M."/>
            <person name="Chan C."/>
        </authorList>
    </citation>
    <scope>NUCLEOTIDE SEQUENCE</scope>
</reference>
<evidence type="ECO:0000256" key="1">
    <source>
        <dbReference type="SAM" id="MobiDB-lite"/>
    </source>
</evidence>
<gene>
    <name evidence="2" type="ORF">SPIL2461_LOCUS17134</name>
</gene>
<keyword evidence="3" id="KW-1185">Reference proteome</keyword>